<name>Q5ECP9_HV1</name>
<evidence type="ECO:0000256" key="16">
    <source>
        <dbReference type="ARBA" id="ARBA00022729"/>
    </source>
</evidence>
<dbReference type="HAMAP" id="MF_04083">
    <property type="entry name" value="HIV_ENV"/>
    <property type="match status" value="1"/>
</dbReference>
<feature type="region of interest" description="CD4-binding loop" evidence="33">
    <location>
        <begin position="353"/>
        <end position="363"/>
    </location>
</feature>
<dbReference type="GO" id="GO:0019062">
    <property type="term" value="P:virion attachment to host cell"/>
    <property type="evidence" value="ECO:0007669"/>
    <property type="project" value="UniProtKB-UniRule"/>
</dbReference>
<feature type="region of interest" description="MPER; binding to GalCer" evidence="33">
    <location>
        <begin position="643"/>
        <end position="664"/>
    </location>
</feature>
<comment type="subcellular location">
    <subcellularLocation>
        <location evidence="3">Host cell membrane</location>
        <topology evidence="3">Peripheral membrane protein</topology>
    </subcellularLocation>
    <subcellularLocation>
        <location evidence="1">Host cell membrane</location>
        <topology evidence="1">Single-pass type I membrane protein</topology>
    </subcellularLocation>
    <subcellularLocation>
        <location evidence="2">Host endosome membrane</location>
        <topology evidence="2">Peripheral membrane protein</topology>
    </subcellularLocation>
    <subcellularLocation>
        <location evidence="5">Host endosome membrane</location>
        <topology evidence="5">Single-pass type I membrane protein</topology>
    </subcellularLocation>
    <subcellularLocation>
        <location evidence="6">Virion membrane</location>
        <topology evidence="6">Peripheral membrane protein</topology>
    </subcellularLocation>
    <subcellularLocation>
        <location evidence="4">Virion membrane</location>
        <topology evidence="4">Single-pass type I membrane protein</topology>
    </subcellularLocation>
</comment>
<dbReference type="FunFam" id="1.10.287.210:FF:000001">
    <property type="entry name" value="Envelope glycoprotein gp160"/>
    <property type="match status" value="1"/>
</dbReference>
<feature type="region of interest" description="Disordered" evidence="35">
    <location>
        <begin position="700"/>
        <end position="726"/>
    </location>
</feature>
<dbReference type="GO" id="GO:0020002">
    <property type="term" value="C:host cell plasma membrane"/>
    <property type="evidence" value="ECO:0007669"/>
    <property type="project" value="UniProtKB-SubCell"/>
</dbReference>
<comment type="subcellular location">
    <molecule>Surface protein gp120</molecule>
    <subcellularLocation>
        <location evidence="33">Virion membrane</location>
        <topology evidence="33">Peripheral membrane protein</topology>
    </subcellularLocation>
    <subcellularLocation>
        <location evidence="33">Host cell membrane</location>
        <topology evidence="33">Peripheral membrane protein</topology>
    </subcellularLocation>
    <subcellularLocation>
        <location evidence="33">Host endosome membrane</location>
        <topology evidence="33">Single-pass type I membrane protein</topology>
    </subcellularLocation>
    <text evidence="33">The surface protein is not anchored to the viral envelope, but associates with the extravirion surface through its binding to TM. It is probably concentrated at the site of budding and incorporated into the virions possibly by contacts between the cytoplasmic tail of Env and the N-terminus of Gag.</text>
</comment>
<keyword evidence="23 33" id="KW-1039">Host endosome</keyword>
<keyword evidence="15 33" id="KW-0053">Apoptosis</keyword>
<evidence type="ECO:0000256" key="5">
    <source>
        <dbReference type="ARBA" id="ARBA00004578"/>
    </source>
</evidence>
<keyword evidence="27 33" id="KW-1015">Disulfide bond</keyword>
<dbReference type="InterPro" id="IPR000777">
    <property type="entry name" value="HIV1_Gp120"/>
</dbReference>
<evidence type="ECO:0000256" key="32">
    <source>
        <dbReference type="ARBA" id="ARBA00062028"/>
    </source>
</evidence>
<keyword evidence="21 33" id="KW-1164">Virus endocytosis by host</keyword>
<comment type="subcellular location">
    <molecule>Transmembrane protein gp41</molecule>
    <subcellularLocation>
        <location evidence="33">Virion membrane</location>
        <topology evidence="33">Single-pass type I membrane protein</topology>
    </subcellularLocation>
    <subcellularLocation>
        <location evidence="33">Host cell membrane</location>
        <topology evidence="33">Single-pass type I membrane protein</topology>
    </subcellularLocation>
    <subcellularLocation>
        <location evidence="33">Host endosome membrane</location>
        <topology evidence="33">Single-pass type I membrane protein</topology>
    </subcellularLocation>
    <text evidence="33">It is probably concentrated at the site of budding and incorporated into the virions possibly by contacts between the cytoplasmic tail of Env and the N-terminus of Gag.</text>
</comment>
<dbReference type="FunFam" id="2.170.40.20:FF:000001">
    <property type="entry name" value="Envelope glycoprotein gp160"/>
    <property type="match status" value="1"/>
</dbReference>
<comment type="function">
    <text evidence="33">Surface protein gp120: Attaches the virus to the host lymphoid cell by binding to the primary receptor CD4. This interaction induces a structural rearrangement creating a high affinity binding site for a chemokine coreceptor like CXCR4 and/or CCR5. Acts as a ligand for CD209/DC-SIGN and CLEC4M/DC-SIGNR, which are respectively found on dendritic cells (DCs), and on endothelial cells of liver sinusoids and lymph node sinuses. These interactions allow capture of viral particles at mucosal surfaces by these cells and subsequent transmission to permissive cells. HIV subverts the migration properties of dendritic cells to gain access to CD4+ T-cells in lymph nodes. Virus transmission to permissive T-cells occurs either in trans (without DCs infection, through viral capture and transmission), or in cis (following DCs productive infection, through the usual CD4-gp120 interaction), thereby inducing a robust infection. In trans infection, bound virions remain infectious over days and it is proposed that they are not degraded, but protected in non-lysosomal acidic organelles within the DCs close to the cell membrane thus contributing to the viral infectious potential during DCs' migration from the periphery to the lymphoid tissues. On arrival at lymphoid tissues, intact virions recycle back to DCs' cell surface allowing virus transmission to CD4+ T-cells.</text>
</comment>
<dbReference type="GO" id="GO:0005198">
    <property type="term" value="F:structural molecule activity"/>
    <property type="evidence" value="ECO:0007669"/>
    <property type="project" value="UniProtKB-UniRule"/>
</dbReference>
<feature type="disulfide bond" evidence="33">
    <location>
        <begin position="219"/>
        <end position="230"/>
    </location>
</feature>
<keyword evidence="12 33" id="KW-1162">Viral penetration into host cytoplasm</keyword>
<evidence type="ECO:0000256" key="4">
    <source>
        <dbReference type="ARBA" id="ARBA00004563"/>
    </source>
</evidence>
<dbReference type="GO" id="GO:0019031">
    <property type="term" value="C:viral envelope"/>
    <property type="evidence" value="ECO:0007669"/>
    <property type="project" value="UniProtKB-KW"/>
</dbReference>
<evidence type="ECO:0000256" key="34">
    <source>
        <dbReference type="RuleBase" id="RU363095"/>
    </source>
</evidence>
<comment type="domain">
    <text evidence="33">The CD4-binding region is targeted by the antibody b12.</text>
</comment>
<evidence type="ECO:0000256" key="18">
    <source>
        <dbReference type="ARBA" id="ARBA00022844"/>
    </source>
</evidence>
<proteinExistence type="inferred from homology"/>
<evidence type="ECO:0000256" key="2">
    <source>
        <dbReference type="ARBA" id="ARBA00004433"/>
    </source>
</evidence>
<keyword evidence="8 33" id="KW-1170">Fusion of virus membrane with host endosomal membrane</keyword>
<dbReference type="InterPro" id="IPR036377">
    <property type="entry name" value="Gp120_core_sf"/>
</dbReference>
<feature type="domain" description="Human immunodeficiency virus 1 envelope glycoprotein Gp120" evidence="36">
    <location>
        <begin position="146"/>
        <end position="491"/>
    </location>
</feature>
<gene>
    <name evidence="33 38" type="primary">env</name>
</gene>
<evidence type="ECO:0000313" key="38">
    <source>
        <dbReference type="EMBL" id="AAW88565.1"/>
    </source>
</evidence>
<evidence type="ECO:0000256" key="13">
    <source>
        <dbReference type="ARBA" id="ARBA00022685"/>
    </source>
</evidence>
<dbReference type="SUPFAM" id="SSF58069">
    <property type="entry name" value="Virus ectodomain"/>
    <property type="match status" value="1"/>
</dbReference>
<evidence type="ECO:0000256" key="21">
    <source>
        <dbReference type="ARBA" id="ARBA00022890"/>
    </source>
</evidence>
<evidence type="ECO:0000256" key="35">
    <source>
        <dbReference type="SAM" id="MobiDB-lite"/>
    </source>
</evidence>
<keyword evidence="29 33" id="KW-0899">Viral immunoevasion</keyword>
<feature type="coiled-coil region" evidence="33">
    <location>
        <begin position="614"/>
        <end position="648"/>
    </location>
</feature>
<evidence type="ECO:0000259" key="37">
    <source>
        <dbReference type="Pfam" id="PF00517"/>
    </source>
</evidence>
<comment type="PTM">
    <text evidence="33">Highly glycosylated by host. The high number of glycan on the protein is reffered to as 'glycan shield' because it contributes to hide protein sequence from adaptive immune system.</text>
</comment>
<evidence type="ECO:0000259" key="36">
    <source>
        <dbReference type="Pfam" id="PF00516"/>
    </source>
</evidence>
<evidence type="ECO:0000256" key="33">
    <source>
        <dbReference type="HAMAP-Rule" id="MF_04083"/>
    </source>
</evidence>
<keyword evidence="13 33" id="KW-0165">Cleavage on pair of basic residues</keyword>
<dbReference type="GO" id="GO:1903908">
    <property type="term" value="P:positive regulation of plasma membrane raft polarization"/>
    <property type="evidence" value="ECO:0007669"/>
    <property type="project" value="UniProtKB-UniRule"/>
</dbReference>
<dbReference type="Pfam" id="PF00516">
    <property type="entry name" value="GP120"/>
    <property type="match status" value="2"/>
</dbReference>
<keyword evidence="18 33" id="KW-0946">Virion</keyword>
<evidence type="ECO:0000256" key="11">
    <source>
        <dbReference type="ARBA" id="ARBA00022581"/>
    </source>
</evidence>
<dbReference type="GO" id="GO:0044175">
    <property type="term" value="C:host cell endosome membrane"/>
    <property type="evidence" value="ECO:0007669"/>
    <property type="project" value="UniProtKB-SubCell"/>
</dbReference>
<evidence type="ECO:0000256" key="27">
    <source>
        <dbReference type="ARBA" id="ARBA00023157"/>
    </source>
</evidence>
<feature type="topological domain" description="Cytoplasmic" evidence="33">
    <location>
        <begin position="687"/>
        <end position="837"/>
    </location>
</feature>
<feature type="region of interest" description="Immunosuppression" evidence="33">
    <location>
        <begin position="555"/>
        <end position="573"/>
    </location>
</feature>
<keyword evidence="16 33" id="KW-0732">Signal</keyword>
<dbReference type="Gene3D" id="1.10.287.210">
    <property type="match status" value="1"/>
</dbReference>
<feature type="domain" description="Human immunodeficiency virus 1 envelope glycoprotein Gp120" evidence="36">
    <location>
        <begin position="33"/>
        <end position="139"/>
    </location>
</feature>
<dbReference type="EMBL" id="AY905496">
    <property type="protein sequence ID" value="AAW88565.1"/>
    <property type="molecule type" value="Genomic_DNA"/>
</dbReference>
<keyword evidence="9 33" id="KW-1032">Host cell membrane</keyword>
<comment type="PTM">
    <text evidence="33">Palmitoylation of the transmembrane protein and of Env polyprotein (prior to its proteolytic cleavage) is essential for their association with host cell membrane lipid rafts. Palmitoylation is therefore required for envelope trafficking to classical lipid rafts, but not for viral replication.</text>
</comment>
<evidence type="ECO:0000256" key="9">
    <source>
        <dbReference type="ARBA" id="ARBA00022511"/>
    </source>
</evidence>
<keyword evidence="30 33" id="KW-0449">Lipoprotein</keyword>
<evidence type="ECO:0000256" key="1">
    <source>
        <dbReference type="ARBA" id="ARBA00004402"/>
    </source>
</evidence>
<dbReference type="FunFam" id="2.170.40.20:FF:000003">
    <property type="entry name" value="Envelope glycoprotein gp160"/>
    <property type="match status" value="1"/>
</dbReference>
<comment type="caution">
    <text evidence="33">Lacks conserved residue(s) required for the propagation of feature annotation.</text>
</comment>
<comment type="subunit">
    <text evidence="33">The mature envelope protein (Env) consists of a homotrimer of non-covalently associated gp120-gp41 heterodimers. The resulting complex protrudes from the virus surface as a spike. There seems to be as few as 10 spikes on the average virion. Surface protein gp120 interacts with host CD4, CCR5 and CXCR4. Gp120 also interacts with the C-type lectins CD209/DC-SIGN and CLEC4M/DC-SIGNR (collectively referred to as DC-SIGN(R)). Gp120 and gp41 interact with GalCer. Gp120 interacts with host ITGA4/ITGB7 complex; on CD4+ T-cells, this interaction results in rapid activation of integrin ITGAL/LFA-1, which facilitates efficient cell-to-cell spreading of HIV-1. Gp120 interacts with cell-associated heparan sulfate; this interaction increases virus infectivity on permissive cells and may be involved in infection of CD4- cells.</text>
</comment>
<evidence type="ECO:0000256" key="28">
    <source>
        <dbReference type="ARBA" id="ARBA00023180"/>
    </source>
</evidence>
<dbReference type="FunFam" id="1.20.5.490:FF:000001">
    <property type="entry name" value="Envelope glycoprotein gp160"/>
    <property type="match status" value="1"/>
</dbReference>
<comment type="function">
    <text evidence="33">Envelope glycoprotein gp160: Oligomerizes in the host endoplasmic reticulum into predominantly trimers. In a second time, gp160 transits in the host Golgi, where glycosylation is completed. The precursor is then proteolytically cleaved in the trans-Golgi and thereby activated by cellular furin or furin-like proteases to produce gp120 and gp41.</text>
</comment>
<feature type="disulfide bond" evidence="33">
    <location>
        <begin position="209"/>
        <end position="238"/>
    </location>
</feature>
<evidence type="ECO:0000256" key="8">
    <source>
        <dbReference type="ARBA" id="ARBA00022510"/>
    </source>
</evidence>
<keyword evidence="14 33" id="KW-0812">Transmembrane</keyword>
<dbReference type="InterPro" id="IPR037527">
    <property type="entry name" value="Gp160"/>
</dbReference>
<evidence type="ECO:0000256" key="19">
    <source>
        <dbReference type="ARBA" id="ARBA00022870"/>
    </source>
</evidence>
<dbReference type="GO" id="GO:0019082">
    <property type="term" value="P:viral protein processing"/>
    <property type="evidence" value="ECO:0007669"/>
    <property type="project" value="UniProtKB-UniRule"/>
</dbReference>
<feature type="disulfide bond" evidence="33">
    <location>
        <begin position="579"/>
        <end position="585"/>
    </location>
</feature>
<comment type="similarity">
    <text evidence="33">Belongs to the HIV-1 env protein family.</text>
</comment>
<keyword evidence="11 33" id="KW-0945">Host-virus interaction</keyword>
<evidence type="ECO:0000256" key="22">
    <source>
        <dbReference type="ARBA" id="ARBA00022989"/>
    </source>
</evidence>
<evidence type="ECO:0000256" key="29">
    <source>
        <dbReference type="ARBA" id="ARBA00023280"/>
    </source>
</evidence>
<evidence type="ECO:0000256" key="20">
    <source>
        <dbReference type="ARBA" id="ARBA00022879"/>
    </source>
</evidence>
<dbReference type="GO" id="GO:0016020">
    <property type="term" value="C:membrane"/>
    <property type="evidence" value="ECO:0007669"/>
    <property type="project" value="UniProtKB-UniRule"/>
</dbReference>
<organism evidence="38">
    <name type="scientific">Human immunodeficiency virus type 1</name>
    <name type="common">HIV-1</name>
    <dbReference type="NCBI Taxonomy" id="11676"/>
    <lineage>
        <taxon>Viruses</taxon>
        <taxon>Riboviria</taxon>
        <taxon>Pararnavirae</taxon>
        <taxon>Artverviricota</taxon>
        <taxon>Revtraviricetes</taxon>
        <taxon>Ortervirales</taxon>
        <taxon>Retroviridae</taxon>
        <taxon>Orthoretrovirinae</taxon>
        <taxon>Lentivirus</taxon>
        <taxon>Lentivirus humimdef1</taxon>
    </lineage>
</organism>
<evidence type="ECO:0000256" key="30">
    <source>
        <dbReference type="ARBA" id="ARBA00023288"/>
    </source>
</evidence>
<evidence type="ECO:0000256" key="31">
    <source>
        <dbReference type="ARBA" id="ARBA00023296"/>
    </source>
</evidence>
<keyword evidence="25 33" id="KW-0472">Membrane</keyword>
<dbReference type="GO" id="GO:0052031">
    <property type="term" value="P:symbiont-mediated perturbation of host defense response"/>
    <property type="evidence" value="ECO:0007669"/>
    <property type="project" value="UniProtKB-UniRule"/>
</dbReference>
<feature type="disulfide bond" evidence="33">
    <location>
        <begin position="53"/>
        <end position="73"/>
    </location>
</feature>
<organismHost>
    <name type="scientific">Homo sapiens</name>
    <name type="common">Human</name>
    <dbReference type="NCBI Taxonomy" id="9606"/>
</organismHost>
<comment type="subunit">
    <text evidence="32">The mature envelope protein (Env) consists of a homotrimer of non-covalently associated gp120-gp41 heterodimers. The resulting complex protrudes from the virus surface as a spike. There seems to be as few as 10 spikes on the average virion. Interacts with host CD4, CCR5 and CXCR4. Gp120 also interacts with the C-type lectins CD209/DC-SIGN and CLEC4M/DC-SIGNR (collectively referred to as DC-SIGN(R)). Gp120 and gp41 interact with GalCer. Gp120 interacts with host ITGA4/ITGB7 complex; on CD4+ T-cells, this interaction results in rapid activation of integrin ITGAL/LFA-1, which facilitates efficient cell-to-cell spreading of HIV-1. Gp120 interacts with cell-associated heparan sulfate; this interaction increases virus infectivity on permissive cells and may be involved in infection of CD4- cells.</text>
</comment>
<evidence type="ECO:0000256" key="14">
    <source>
        <dbReference type="ARBA" id="ARBA00022692"/>
    </source>
</evidence>
<keyword evidence="24 33" id="KW-0175">Coiled coil</keyword>
<feature type="domain" description="Retroviral envelope protein GP41-like" evidence="37">
    <location>
        <begin position="511"/>
        <end position="699"/>
    </location>
</feature>
<evidence type="ECO:0000256" key="3">
    <source>
        <dbReference type="ARBA" id="ARBA00004505"/>
    </source>
</evidence>
<evidence type="ECO:0000256" key="7">
    <source>
        <dbReference type="ARBA" id="ARBA00022506"/>
    </source>
</evidence>
<evidence type="ECO:0000256" key="25">
    <source>
        <dbReference type="ARBA" id="ARBA00023136"/>
    </source>
</evidence>
<comment type="domain">
    <text evidence="33 34">The 17 amino acids long immunosuppressive region is present in many retroviral envelope proteins. Synthetic peptides derived from this relatively conserved sequence inhibit immune function in vitro and in vivo.</text>
</comment>
<dbReference type="CDD" id="cd09909">
    <property type="entry name" value="HIV-1-like_HR1-HR2"/>
    <property type="match status" value="1"/>
</dbReference>
<feature type="chain" id="PRO_5023440537" description="Transmembrane protein gp41" evidence="33">
    <location>
        <begin position="492"/>
        <end position="837"/>
    </location>
</feature>
<evidence type="ECO:0000256" key="24">
    <source>
        <dbReference type="ARBA" id="ARBA00023054"/>
    </source>
</evidence>
<keyword evidence="17 33" id="KW-1161">Viral attachment to host cell</keyword>
<dbReference type="Pfam" id="PF00517">
    <property type="entry name" value="GP41"/>
    <property type="match status" value="1"/>
</dbReference>
<feature type="short sequence motif" description="Di-leucine internalization motif" evidence="33">
    <location>
        <begin position="836"/>
        <end position="837"/>
    </location>
</feature>
<dbReference type="Gene3D" id="1.20.5.490">
    <property type="entry name" value="Single helix bin"/>
    <property type="match status" value="1"/>
</dbReference>
<feature type="site" description="Cleavage; by host furin" evidence="33">
    <location>
        <begin position="491"/>
        <end position="492"/>
    </location>
</feature>
<reference evidence="38" key="1">
    <citation type="journal article" date="2008" name="AIDS">
        <title>A new CRF01_AE/B recombinant structure of HIV type 1 found in Heilongjiang province, China.</title>
        <authorList>
            <person name="Zhou H.Z."/>
            <person name="Li Y."/>
            <person name="Zhou H."/>
            <person name="Liu Y.C."/>
            <person name="Du H.T."/>
            <person name="Wang K.L."/>
            <person name="Wang F.X."/>
            <person name="Ling H."/>
        </authorList>
    </citation>
    <scope>NUCLEOTIDE SEQUENCE</scope>
</reference>
<keyword evidence="31 33" id="KW-1160">Virus entry into host cell</keyword>
<evidence type="ECO:0000256" key="15">
    <source>
        <dbReference type="ARBA" id="ARBA00022703"/>
    </source>
</evidence>
<feature type="short sequence motif" description="YXXL motif; contains endocytosis signal" evidence="33">
    <location>
        <begin position="693"/>
        <end position="696"/>
    </location>
</feature>
<keyword evidence="22 33" id="KW-1133">Transmembrane helix</keyword>
<dbReference type="Gene3D" id="2.170.40.20">
    <property type="entry name" value="Human immunodeficiency virus 1, Gp160, envelope glycoprotein"/>
    <property type="match status" value="2"/>
</dbReference>
<keyword evidence="26 33" id="KW-0564">Palmitate</keyword>
<protein>
    <recommendedName>
        <fullName evidence="33">Envelope glycoprotein gp160</fullName>
    </recommendedName>
    <alternativeName>
        <fullName evidence="33">Env polyprotein</fullName>
    </alternativeName>
    <component>
        <recommendedName>
            <fullName evidence="33">Surface protein gp120</fullName>
            <shortName evidence="33">SU</shortName>
        </recommendedName>
        <alternativeName>
            <fullName evidence="33">Glycoprotein 120</fullName>
            <shortName evidence="33">gp120</shortName>
        </alternativeName>
    </component>
    <component>
        <recommendedName>
            <fullName evidence="33">Transmembrane protein gp41</fullName>
            <shortName evidence="33">TM</shortName>
        </recommendedName>
        <alternativeName>
            <fullName evidence="33">Glycoprotein 41</fullName>
            <shortName evidence="33">gp41</shortName>
        </alternativeName>
    </component>
</protein>
<feature type="chain" id="PRO_5023440536" description="Envelope glycoprotein gp160" evidence="33">
    <location>
        <begin position="32"/>
        <end position="837"/>
    </location>
</feature>
<evidence type="ECO:0000256" key="26">
    <source>
        <dbReference type="ARBA" id="ARBA00023139"/>
    </source>
</evidence>
<dbReference type="GO" id="GO:1903911">
    <property type="term" value="P:positive regulation of receptor clustering"/>
    <property type="evidence" value="ECO:0007669"/>
    <property type="project" value="UniProtKB-UniRule"/>
</dbReference>
<evidence type="ECO:0000256" key="10">
    <source>
        <dbReference type="ARBA" id="ARBA00022570"/>
    </source>
</evidence>
<evidence type="ECO:0000256" key="17">
    <source>
        <dbReference type="ARBA" id="ARBA00022804"/>
    </source>
</evidence>
<accession>Q5ECP9</accession>
<dbReference type="GO" id="GO:0019064">
    <property type="term" value="P:fusion of virus membrane with host plasma membrane"/>
    <property type="evidence" value="ECO:0007669"/>
    <property type="project" value="UniProtKB-UniRule"/>
</dbReference>
<comment type="domain">
    <text evidence="33">The YXXL motif is involved in determining the exact site of viral release at the surface of infected mononuclear cells and promotes endocytosis. YXXL and di-leucine endocytosis motifs interact directly or indirectly with the clathrin adapter complexes, opperate independently, and their activities are not additive.</text>
</comment>
<keyword evidence="19 33" id="KW-1043">Host membrane</keyword>
<evidence type="ECO:0000256" key="6">
    <source>
        <dbReference type="ARBA" id="ARBA00004650"/>
    </source>
</evidence>
<comment type="domain">
    <text evidence="33">The membrane proximal external region (MPER) present in gp41 is a tryptophan-rich region recognized by the antibodies 2F5, Z13, and 4E10. MPER seems to play a role in fusion.</text>
</comment>
<keyword evidence="7 33" id="KW-1168">Fusion of virus membrane with host membrane</keyword>
<feature type="transmembrane region" description="Helical" evidence="34">
    <location>
        <begin position="659"/>
        <end position="686"/>
    </location>
</feature>
<dbReference type="InterPro" id="IPR000328">
    <property type="entry name" value="GP41-like"/>
</dbReference>
<keyword evidence="20 33" id="KW-0261">Viral envelope protein</keyword>
<evidence type="ECO:0000256" key="12">
    <source>
        <dbReference type="ARBA" id="ARBA00022595"/>
    </source>
</evidence>
<evidence type="ECO:0000256" key="23">
    <source>
        <dbReference type="ARBA" id="ARBA00023046"/>
    </source>
</evidence>
<sequence length="837" mass="94800">MRVTGIRKNCQRLWRWGTLLLGMLMICSATEKLWVTVYYGVPVWKEATTTLFCASDAKAYVAEVHNVWATHACVPTDPNPQEVVLGNVTENFNMWKNDMVDQMHEDIISLWDQSLKPCVKLTPLCVTLNCTDSRNTTTNSSITEGGEMKNCSFNIATSIKTNVKDYALFYKLDLLQINNNSYRLINCNTSVITQACPKVSFEPIPIHYCTPAGFAILKCNNKTFNGTGPCTNVSTVQCTHGIRPVVSTQLLLNGSLAEEEVVIRSSDFSDNAKIIIVQLNSSVEINCTRPNNNTRKSIHIGPGQAWYATGQIIGDIRQAHCNISREKWNKTLELITGKLRVQFGNKTIIFNQSSGGDPEIVMHSFNCGGEFFYCNTSQLFNSTWNGTTENDNITLPCRIRQIVNRWQEVGKAMYAPPISGQIRCSSNITGLLLTRDGGTNKTTNTETFRPGGGDMRDNWRSELYKYKVVKIEPLGVAPTKAKRRVVQREKRAVGTIGAMFLGFLGAAGSTMGAASITLTVQARQLLSGIVQQQRNLLRAIEAQQHMLQLTVWGIKQLQARVLAVERYLKDQQLLGIWGCSGKLICTTNVPWNVSWSNKSLSEIWDNMTWMEWEREIGNYTTHIYTLLEQSQNQQEKNELELLELDKWASLWSWFDISNWLWYIRIFIMIVGGLVGLRIVFAVLSIVNRVRQGYSPLSLQTRFPTQRGPGRPEGIEEEGGEQDRDRSERLVSGLLTLFWEDLRSLRLFSYHRLRDLLLIVARTLELLGRRGWEALKYLWSLLQYWIQELKNSAISLLNATAIAVAEGTDRVIEIVQRAYRAILNIPTRIRQGLERALL</sequence>
<dbReference type="GO" id="GO:0039654">
    <property type="term" value="P:fusion of virus membrane with host endosome membrane"/>
    <property type="evidence" value="ECO:0007669"/>
    <property type="project" value="UniProtKB-UniRule"/>
</dbReference>
<comment type="domain">
    <text evidence="33">Some of the most genetically diverse regions of the viral genome are present in Env. They are called variable regions 1 through 5 (V1 through V5). Coreceptor usage of gp120 is determined mainly by the primary structure of the third variable region (V3) in the outer domain of gp120. The sequence of V3 determines which coreceptor, CCR5 and/or CXCR4 (corresponding to R5/macrophage, X4/T cell and R5X4/T cell and macrophage tropism), is used to trigger the fusion potential of the Env complex, and hence which cells the virus can infect. Binding to CCR5 involves a region adjacent in addition to V3.</text>
</comment>
<keyword evidence="10 33" id="KW-1165">Clathrin-mediated endocytosis of virus by host</keyword>
<comment type="PTM">
    <text evidence="33">Specific enzymatic cleavages in vivo yield mature proteins. Envelope glycoproteins are synthesized as a inactive precursor that is heavily N-glycosylated and processed likely by host cell furin in the Golgi to yield the mature SU and TM proteins. The cleavage site between SU and TM requires the minimal sequence [KR]-X-[KR]-R. About 2 of the 9 disulfide bonds of gp41 are reduced by P4HB/PDI, following binding to CD4 receptor.</text>
</comment>
<dbReference type="GO" id="GO:0055036">
    <property type="term" value="C:virion membrane"/>
    <property type="evidence" value="ECO:0007669"/>
    <property type="project" value="UniProtKB-SubCell"/>
</dbReference>
<comment type="miscellaneous">
    <text evidence="33">HIV-1 lineages are divided in three main groups, M (for Major), O (for Outlier), and N (for New, or Non-M, Non-O). The vast majority of strains found worldwide belong to the group M. Group O seems to be endemic to and largely confined to Cameroon and neighboring countries in West Central Africa, where these viruses represent a small minority of HIV-1 strains. The group N is represented by a limited number of isolates from Cameroonian persons. The group M is further subdivided in 9 clades or subtypes (A to D, F to H, J and K).</text>
</comment>
<dbReference type="SUPFAM" id="SSF56502">
    <property type="entry name" value="gp120 core"/>
    <property type="match status" value="2"/>
</dbReference>
<comment type="function">
    <text evidence="33">Transmembrane protein gp41: Acts as a class I viral fusion protein. Under the current model, the protein has at least 3 conformational states: pre-fusion native state, pre-hairpin intermediate state, and post-fusion hairpin state. During fusion of viral and target intracellular membranes, the coiled coil regions (heptad repeats) assume a trimer-of-hairpins structure, positioning the fusion peptide in close proximity to the C-terminal region of the ectodomain. The formation of this structure appears to drive apposition and subsequent fusion of viral and target cell membranes. Complete fusion occurs in host cell endosomes and is dynamin-dependent, however some lipid transfer might occur at the plasma membrane. The virus undergoes clathrin-dependent internalization long before endosomal fusion, thus minimizing the surface exposure of conserved viral epitopes during fusion and reducing the efficacy of inhibitors targeting these epitopes. Membranes fusion leads to delivery of the nucleocapsid into the cytoplasm.</text>
</comment>
<keyword evidence="28 33" id="KW-0325">Glycoprotein</keyword>
<comment type="miscellaneous">
    <text evidence="33">Inhibitors targeting HIV-1 viral envelope proteins are used as antiretroviral drugs. Attachment of virions to the cell surface via non-specific interactions and CD4 binding can be blocked by inhibitors that include cyanovirin-N, cyclotriazadisulfonamide analogs, PRO 2000, TNX 355 and PRO 542. In addition, BMS 806 can block CD4-induced conformational changes. Env interactions with the coreceptor molecules can be targeted by CCR5 antagonists including SCH-D, maraviroc (UK 427857) and aplaviroc (GW 873140), and the CXCR4 antagonist AMD 070. Fusion of viral and cellular membranes can be inhibited by peptides such as enfuvirtide and tifuvirtide (T 1249). Resistance to inhibitors associated with mutations in Env are observed. Most of the time, single mutations confer only a modest reduction in drug susceptibility. Combination of several mutations is usually required to develop a high-level drug resistance.</text>
</comment>
<dbReference type="GO" id="GO:0075512">
    <property type="term" value="P:clathrin-dependent endocytosis of virus by host cell"/>
    <property type="evidence" value="ECO:0007669"/>
    <property type="project" value="UniProtKB-UniRule"/>
</dbReference>